<reference evidence="1" key="2">
    <citation type="submission" date="2025-08" db="UniProtKB">
        <authorList>
            <consortium name="Ensembl"/>
        </authorList>
    </citation>
    <scope>IDENTIFICATION</scope>
</reference>
<sequence>MNPKVGGLIPGPDVGACLEKTLNLKPLVPKILDCLHYLLICVLICIFRLYDCLNPFPHSTHRYGLSPECVRWCLFKRLALRKLLSHSLQEYGLNFLPQWGHWKGLSPECVSSCLIRVALYTKLLSHCEQLKTFSLVWQRSCFFMLRSLLKLLPQKEHMKGMSSEWIFMWLSRPPL</sequence>
<reference evidence="1" key="3">
    <citation type="submission" date="2025-09" db="UniProtKB">
        <authorList>
            <consortium name="Ensembl"/>
        </authorList>
    </citation>
    <scope>IDENTIFICATION</scope>
</reference>
<accession>A0AAQ6IKT2</accession>
<evidence type="ECO:0000313" key="1">
    <source>
        <dbReference type="Ensembl" id="ENSATEP00000074168.1"/>
    </source>
</evidence>
<reference evidence="1 2" key="1">
    <citation type="submission" date="2021-04" db="EMBL/GenBank/DDBJ databases">
        <authorList>
            <consortium name="Wellcome Sanger Institute Data Sharing"/>
        </authorList>
    </citation>
    <scope>NUCLEOTIDE SEQUENCE [LARGE SCALE GENOMIC DNA]</scope>
</reference>
<dbReference type="Proteomes" id="UP000265040">
    <property type="component" value="Chromosome 23"/>
</dbReference>
<proteinExistence type="predicted"/>
<organism evidence="1 2">
    <name type="scientific">Anabas testudineus</name>
    <name type="common">Climbing perch</name>
    <name type="synonym">Anthias testudineus</name>
    <dbReference type="NCBI Taxonomy" id="64144"/>
    <lineage>
        <taxon>Eukaryota</taxon>
        <taxon>Metazoa</taxon>
        <taxon>Chordata</taxon>
        <taxon>Craniata</taxon>
        <taxon>Vertebrata</taxon>
        <taxon>Euteleostomi</taxon>
        <taxon>Actinopterygii</taxon>
        <taxon>Neopterygii</taxon>
        <taxon>Teleostei</taxon>
        <taxon>Neoteleostei</taxon>
        <taxon>Acanthomorphata</taxon>
        <taxon>Anabantaria</taxon>
        <taxon>Anabantiformes</taxon>
        <taxon>Anabantoidei</taxon>
        <taxon>Anabantidae</taxon>
        <taxon>Anabas</taxon>
    </lineage>
</organism>
<dbReference type="GeneTree" id="ENSGT01110000267325"/>
<keyword evidence="2" id="KW-1185">Reference proteome</keyword>
<dbReference type="Ensembl" id="ENSATET00000075001.1">
    <property type="protein sequence ID" value="ENSATEP00000074168.1"/>
    <property type="gene ID" value="ENSATEG00000033169.1"/>
</dbReference>
<name>A0AAQ6IKT2_ANATE</name>
<protein>
    <submittedName>
        <fullName evidence="1">Uncharacterized protein</fullName>
    </submittedName>
</protein>
<evidence type="ECO:0000313" key="2">
    <source>
        <dbReference type="Proteomes" id="UP000265040"/>
    </source>
</evidence>
<dbReference type="AlphaFoldDB" id="A0AAQ6IKT2"/>